<gene>
    <name evidence="2" type="ORF">MCOR_10089</name>
</gene>
<dbReference type="SMART" id="SM00186">
    <property type="entry name" value="FBG"/>
    <property type="match status" value="1"/>
</dbReference>
<protein>
    <submittedName>
        <fullName evidence="2">Fibrinogen-like protein 1,Tenascin,Ryncolin-2,Ryncolin-4,Ficolin-1-B,Ficolin-1-A,An giopoietin-related protein 1,Ficolin-2,Ryncolin-1,Tenascin-R,Ryncolin-3,Ficolin-1,Angi opoietin-4</fullName>
    </submittedName>
</protein>
<evidence type="ECO:0000259" key="1">
    <source>
        <dbReference type="PROSITE" id="PS51406"/>
    </source>
</evidence>
<dbReference type="Pfam" id="PF00147">
    <property type="entry name" value="Fibrinogen_C"/>
    <property type="match status" value="1"/>
</dbReference>
<dbReference type="NCBIfam" id="NF040941">
    <property type="entry name" value="GGGWT_bact"/>
    <property type="match status" value="1"/>
</dbReference>
<dbReference type="PROSITE" id="PS51406">
    <property type="entry name" value="FIBRINOGEN_C_2"/>
    <property type="match status" value="1"/>
</dbReference>
<dbReference type="GO" id="GO:0005615">
    <property type="term" value="C:extracellular space"/>
    <property type="evidence" value="ECO:0007669"/>
    <property type="project" value="TreeGrafter"/>
</dbReference>
<dbReference type="OrthoDB" id="7940501at2759"/>
<proteinExistence type="predicted"/>
<dbReference type="InterPro" id="IPR050373">
    <property type="entry name" value="Fibrinogen_C-term_domain"/>
</dbReference>
<dbReference type="Proteomes" id="UP000507470">
    <property type="component" value="Unassembled WGS sequence"/>
</dbReference>
<dbReference type="PANTHER" id="PTHR19143:SF458">
    <property type="entry name" value="FIBRINOGEN C-TERMINAL DOMAIN-CONTAINING PROTEIN-RELATED"/>
    <property type="match status" value="1"/>
</dbReference>
<dbReference type="PANTHER" id="PTHR19143">
    <property type="entry name" value="FIBRINOGEN/TENASCIN/ANGIOPOEITIN"/>
    <property type="match status" value="1"/>
</dbReference>
<organism evidence="2 3">
    <name type="scientific">Mytilus coruscus</name>
    <name type="common">Sea mussel</name>
    <dbReference type="NCBI Taxonomy" id="42192"/>
    <lineage>
        <taxon>Eukaryota</taxon>
        <taxon>Metazoa</taxon>
        <taxon>Spiralia</taxon>
        <taxon>Lophotrochozoa</taxon>
        <taxon>Mollusca</taxon>
        <taxon>Bivalvia</taxon>
        <taxon>Autobranchia</taxon>
        <taxon>Pteriomorphia</taxon>
        <taxon>Mytilida</taxon>
        <taxon>Mytiloidea</taxon>
        <taxon>Mytilidae</taxon>
        <taxon>Mytilinae</taxon>
        <taxon>Mytilus</taxon>
    </lineage>
</organism>
<dbReference type="InterPro" id="IPR002181">
    <property type="entry name" value="Fibrinogen_a/b/g_C_dom"/>
</dbReference>
<evidence type="ECO:0000313" key="2">
    <source>
        <dbReference type="EMBL" id="CAC5371735.1"/>
    </source>
</evidence>
<name>A0A6J8ATK3_MYTCO</name>
<dbReference type="InterPro" id="IPR036056">
    <property type="entry name" value="Fibrinogen-like_C"/>
</dbReference>
<reference evidence="2 3" key="1">
    <citation type="submission" date="2020-06" db="EMBL/GenBank/DDBJ databases">
        <authorList>
            <person name="Li R."/>
            <person name="Bekaert M."/>
        </authorList>
    </citation>
    <scope>NUCLEOTIDE SEQUENCE [LARGE SCALE GENOMIC DNA]</scope>
    <source>
        <strain evidence="3">wild</strain>
    </source>
</reference>
<accession>A0A6J8ATK3</accession>
<dbReference type="Gene3D" id="3.90.215.10">
    <property type="entry name" value="Gamma Fibrinogen, chain A, domain 1"/>
    <property type="match status" value="1"/>
</dbReference>
<dbReference type="AlphaFoldDB" id="A0A6J8ATK3"/>
<dbReference type="CDD" id="cd00087">
    <property type="entry name" value="FReD"/>
    <property type="match status" value="1"/>
</dbReference>
<keyword evidence="3" id="KW-1185">Reference proteome</keyword>
<dbReference type="SUPFAM" id="SSF56496">
    <property type="entry name" value="Fibrinogen C-terminal domain-like"/>
    <property type="match status" value="1"/>
</dbReference>
<evidence type="ECO:0000313" key="3">
    <source>
        <dbReference type="Proteomes" id="UP000507470"/>
    </source>
</evidence>
<sequence>MFFSTTPADCSELPPGTCSGVYTIQPKNGPTMIVFCEMDTDRGGWTTIQRRYNGSVDFYRDWNEYKTGFGYIAGEHWLGNDNLHYILRQQNSYQVRFDLEDINRISAYAIYDTIYVGNESTNYQITITGYSGTAGDSMMDGQKNPTNGRMFSTRDRDNDIHTSLSCSIDKKSGWWHGRCTKANINGVFLLESYISANIHWVPWRRGDITKTRMSVKPRI</sequence>
<dbReference type="EMBL" id="CACVKT020001798">
    <property type="protein sequence ID" value="CAC5371735.1"/>
    <property type="molecule type" value="Genomic_DNA"/>
</dbReference>
<feature type="domain" description="Fibrinogen C-terminal" evidence="1">
    <location>
        <begin position="1"/>
        <end position="219"/>
    </location>
</feature>
<dbReference type="InterPro" id="IPR014716">
    <property type="entry name" value="Fibrinogen_a/b/g_C_1"/>
</dbReference>